<evidence type="ECO:0000313" key="2">
    <source>
        <dbReference type="EMBL" id="KDO23755.1"/>
    </source>
</evidence>
<dbReference type="AlphaFoldDB" id="A0A067C3Q9"/>
<organism evidence="2 3">
    <name type="scientific">Saprolegnia parasitica (strain CBS 223.65)</name>
    <dbReference type="NCBI Taxonomy" id="695850"/>
    <lineage>
        <taxon>Eukaryota</taxon>
        <taxon>Sar</taxon>
        <taxon>Stramenopiles</taxon>
        <taxon>Oomycota</taxon>
        <taxon>Saprolegniomycetes</taxon>
        <taxon>Saprolegniales</taxon>
        <taxon>Saprolegniaceae</taxon>
        <taxon>Saprolegnia</taxon>
    </lineage>
</organism>
<dbReference type="PANTHER" id="PTHR44998:SF1">
    <property type="entry name" value="UDP-N-ACETYLGLUCOSAMINE--PEPTIDE N-ACETYLGLUCOSAMINYLTRANSFERASE 110 KDA SUBUNIT"/>
    <property type="match status" value="1"/>
</dbReference>
<dbReference type="GeneID" id="24132639"/>
<dbReference type="Gene3D" id="3.40.50.2000">
    <property type="entry name" value="Glycogen Phosphorylase B"/>
    <property type="match status" value="1"/>
</dbReference>
<dbReference type="InterPro" id="IPR019734">
    <property type="entry name" value="TPR_rpt"/>
</dbReference>
<accession>A0A067C3Q9</accession>
<dbReference type="STRING" id="695850.A0A067C3Q9"/>
<protein>
    <submittedName>
        <fullName evidence="2">Uncharacterized protein</fullName>
    </submittedName>
</protein>
<dbReference type="PANTHER" id="PTHR44998">
    <property type="match status" value="1"/>
</dbReference>
<dbReference type="Pfam" id="PF13432">
    <property type="entry name" value="TPR_16"/>
    <property type="match status" value="1"/>
</dbReference>
<dbReference type="Proteomes" id="UP000030745">
    <property type="component" value="Unassembled WGS sequence"/>
</dbReference>
<dbReference type="EMBL" id="KK583250">
    <property type="protein sequence ID" value="KDO23755.1"/>
    <property type="molecule type" value="Genomic_DNA"/>
</dbReference>
<dbReference type="RefSeq" id="XP_012205571.1">
    <property type="nucleotide sequence ID" value="XM_012350181.1"/>
</dbReference>
<dbReference type="InterPro" id="IPR011990">
    <property type="entry name" value="TPR-like_helical_dom_sf"/>
</dbReference>
<dbReference type="Pfam" id="PF13414">
    <property type="entry name" value="TPR_11"/>
    <property type="match status" value="1"/>
</dbReference>
<sequence>MMWRLLLLAAFCRAESPHDAIFAALHSPPIEILSPTQNQVLESSSLSIGIVVREPSRALENPQVCVGVAPVARRQSSNLSENCFEQTNMTTFHATNLEPGTRYHVNVQLVDRGNVIAMSLRHFRVAAVPLEHGYVTVEAALEAAEHLYTDGQLEAAMAVYERILAQVPDHEGATYAYIVVLVKAKQDETLISVLGAALQRNPSHAMYHNLLAISLRRKGQLDAALDHWRRAIALDPNFVLAQMNLGSVLQDHGYLEAALPELRAVVHRLDDLQDDAIAYEAVGRLCSVFIDFEEIHNAQQCLSTALERWPTDAQFRIAAGNLFWRAYDVDAALDQYAIVEPDVVPAMVYAAVAREHQGDAEGSAALLDKAQALAITQGKPFSYIQVLRALVLPWIHPSDDRSVDAVRAAMEASLDALTDLQPDDMAPSRRRFSLALPLHAHLRNNKHLRAKIADAFRGLLPAGSRQVAAQRFDSPHFGAVANLTRTRVGFVGRLARASWLRETFSALIQQLDTQRFEVFLFTLDAKEDGAADYIEHVRARIVVVADAVAQAAAIIRSCSIDVLVYPSLGDDATTYALSLLRLATVQAVWYGLPETSGVPTIDYALTSTLEAAGHEDHYTEALFPLTGFGLFVPAHEPAPVPAATVQGVRTVLKQIFDWPVDDLMRVYILPSDIVSMHADMVVAIKRLLRLDGSACVLIASADQSATLERQLLERIGLHSPRVQFSRLEFSMRVLMRGADVVLQPLYTPRVQPTIHALREGIPIVTLPKAFWRTRLAAAMLEEVGVADVYVRRAIQLASKRALRDEVIGRLVRGRDVLFEDETAVSEWTRFFTFASDGPPSQRQPLLLT</sequence>
<dbReference type="SMART" id="SM00028">
    <property type="entry name" value="TPR"/>
    <property type="match status" value="3"/>
</dbReference>
<dbReference type="VEuPathDB" id="FungiDB:SPRG_10532"/>
<name>A0A067C3Q9_SAPPC</name>
<dbReference type="SUPFAM" id="SSF48452">
    <property type="entry name" value="TPR-like"/>
    <property type="match status" value="1"/>
</dbReference>
<feature type="repeat" description="TPR" evidence="1">
    <location>
        <begin position="205"/>
        <end position="238"/>
    </location>
</feature>
<dbReference type="Gene3D" id="1.25.40.10">
    <property type="entry name" value="Tetratricopeptide repeat domain"/>
    <property type="match status" value="1"/>
</dbReference>
<dbReference type="OrthoDB" id="9991317at2759"/>
<proteinExistence type="predicted"/>
<keyword evidence="3" id="KW-1185">Reference proteome</keyword>
<dbReference type="Gene3D" id="3.40.50.11380">
    <property type="match status" value="1"/>
</dbReference>
<keyword evidence="1" id="KW-0802">TPR repeat</keyword>
<reference evidence="2 3" key="1">
    <citation type="journal article" date="2013" name="PLoS Genet.">
        <title>Distinctive expansion of potential virulence genes in the genome of the oomycete fish pathogen Saprolegnia parasitica.</title>
        <authorList>
            <person name="Jiang R.H."/>
            <person name="de Bruijn I."/>
            <person name="Haas B.J."/>
            <person name="Belmonte R."/>
            <person name="Lobach L."/>
            <person name="Christie J."/>
            <person name="van den Ackerveken G."/>
            <person name="Bottin A."/>
            <person name="Bulone V."/>
            <person name="Diaz-Moreno S.M."/>
            <person name="Dumas B."/>
            <person name="Fan L."/>
            <person name="Gaulin E."/>
            <person name="Govers F."/>
            <person name="Grenville-Briggs L.J."/>
            <person name="Horner N.R."/>
            <person name="Levin J.Z."/>
            <person name="Mammella M."/>
            <person name="Meijer H.J."/>
            <person name="Morris P."/>
            <person name="Nusbaum C."/>
            <person name="Oome S."/>
            <person name="Phillips A.J."/>
            <person name="van Rooyen D."/>
            <person name="Rzeszutek E."/>
            <person name="Saraiva M."/>
            <person name="Secombes C.J."/>
            <person name="Seidl M.F."/>
            <person name="Snel B."/>
            <person name="Stassen J.H."/>
            <person name="Sykes S."/>
            <person name="Tripathy S."/>
            <person name="van den Berg H."/>
            <person name="Vega-Arreguin J.C."/>
            <person name="Wawra S."/>
            <person name="Young S.K."/>
            <person name="Zeng Q."/>
            <person name="Dieguez-Uribeondo J."/>
            <person name="Russ C."/>
            <person name="Tyler B.M."/>
            <person name="van West P."/>
        </authorList>
    </citation>
    <scope>NUCLEOTIDE SEQUENCE [LARGE SCALE GENOMIC DNA]</scope>
    <source>
        <strain evidence="2 3">CBS 223.65</strain>
    </source>
</reference>
<dbReference type="Pfam" id="PF14559">
    <property type="entry name" value="TPR_19"/>
    <property type="match status" value="1"/>
</dbReference>
<evidence type="ECO:0000313" key="3">
    <source>
        <dbReference type="Proteomes" id="UP000030745"/>
    </source>
</evidence>
<dbReference type="KEGG" id="spar:SPRG_10532"/>
<gene>
    <name evidence="2" type="ORF">SPRG_10532</name>
</gene>
<dbReference type="OMA" id="HADRCLN"/>
<evidence type="ECO:0000256" key="1">
    <source>
        <dbReference type="PROSITE-ProRule" id="PRU00339"/>
    </source>
</evidence>
<dbReference type="PROSITE" id="PS50005">
    <property type="entry name" value="TPR"/>
    <property type="match status" value="1"/>
</dbReference>